<name>A0ABW3DM31_9ACTN</name>
<sequence length="87" mass="9526">AVFGTPPEPGQTLPGIPDEEITTHLDVEPWAERKLAAMRAHDSEVRRGGSLSMLLSLPEEIRALGLNNEWYRRLSYGGPRESALSAG</sequence>
<comment type="caution">
    <text evidence="1">The sequence shown here is derived from an EMBL/GenBank/DDBJ whole genome shotgun (WGS) entry which is preliminary data.</text>
</comment>
<dbReference type="InterPro" id="IPR024078">
    <property type="entry name" value="LmbE-like_dom_sf"/>
</dbReference>
<organism evidence="1 2">
    <name type="scientific">Streptosporangium algeriense</name>
    <dbReference type="NCBI Taxonomy" id="1682748"/>
    <lineage>
        <taxon>Bacteria</taxon>
        <taxon>Bacillati</taxon>
        <taxon>Actinomycetota</taxon>
        <taxon>Actinomycetes</taxon>
        <taxon>Streptosporangiales</taxon>
        <taxon>Streptosporangiaceae</taxon>
        <taxon>Streptosporangium</taxon>
    </lineage>
</organism>
<keyword evidence="2" id="KW-1185">Reference proteome</keyword>
<protein>
    <submittedName>
        <fullName evidence="1">Uncharacterized protein</fullName>
    </submittedName>
</protein>
<proteinExistence type="predicted"/>
<dbReference type="Proteomes" id="UP001597024">
    <property type="component" value="Unassembled WGS sequence"/>
</dbReference>
<dbReference type="SUPFAM" id="SSF102588">
    <property type="entry name" value="LmbE-like"/>
    <property type="match status" value="1"/>
</dbReference>
<dbReference type="Gene3D" id="3.40.50.10320">
    <property type="entry name" value="LmbE-like"/>
    <property type="match status" value="1"/>
</dbReference>
<dbReference type="EMBL" id="JBHTHX010000232">
    <property type="protein sequence ID" value="MFD0884818.1"/>
    <property type="molecule type" value="Genomic_DNA"/>
</dbReference>
<evidence type="ECO:0000313" key="2">
    <source>
        <dbReference type="Proteomes" id="UP001597024"/>
    </source>
</evidence>
<feature type="non-terminal residue" evidence="1">
    <location>
        <position position="1"/>
    </location>
</feature>
<reference evidence="2" key="1">
    <citation type="journal article" date="2019" name="Int. J. Syst. Evol. Microbiol.">
        <title>The Global Catalogue of Microorganisms (GCM) 10K type strain sequencing project: providing services to taxonomists for standard genome sequencing and annotation.</title>
        <authorList>
            <consortium name="The Broad Institute Genomics Platform"/>
            <consortium name="The Broad Institute Genome Sequencing Center for Infectious Disease"/>
            <person name="Wu L."/>
            <person name="Ma J."/>
        </authorList>
    </citation>
    <scope>NUCLEOTIDE SEQUENCE [LARGE SCALE GENOMIC DNA]</scope>
    <source>
        <strain evidence="2">CCUG 62974</strain>
    </source>
</reference>
<evidence type="ECO:0000313" key="1">
    <source>
        <dbReference type="EMBL" id="MFD0884818.1"/>
    </source>
</evidence>
<accession>A0ABW3DM31</accession>
<gene>
    <name evidence="1" type="ORF">ACFQ08_09685</name>
</gene>